<reference evidence="3" key="1">
    <citation type="submission" date="2016-10" db="EMBL/GenBank/DDBJ databases">
        <authorList>
            <person name="Varghese N."/>
            <person name="Submissions S."/>
        </authorList>
    </citation>
    <scope>NUCLEOTIDE SEQUENCE [LARGE SCALE GENOMIC DNA]</scope>
    <source>
        <strain evidence="3">CGMCC 1.7655</strain>
    </source>
</reference>
<dbReference type="AlphaFoldDB" id="A0A1G9LE08"/>
<dbReference type="Proteomes" id="UP000199555">
    <property type="component" value="Unassembled WGS sequence"/>
</dbReference>
<evidence type="ECO:0000313" key="2">
    <source>
        <dbReference type="EMBL" id="SDL59755.1"/>
    </source>
</evidence>
<protein>
    <submittedName>
        <fullName evidence="2">Uncharacterized protein</fullName>
    </submittedName>
</protein>
<evidence type="ECO:0000256" key="1">
    <source>
        <dbReference type="SAM" id="MobiDB-lite"/>
    </source>
</evidence>
<accession>A0A1G9LE08</accession>
<proteinExistence type="predicted"/>
<organism evidence="2 3">
    <name type="scientific">Paracoccus chinensis</name>
    <dbReference type="NCBI Taxonomy" id="525640"/>
    <lineage>
        <taxon>Bacteria</taxon>
        <taxon>Pseudomonadati</taxon>
        <taxon>Pseudomonadota</taxon>
        <taxon>Alphaproteobacteria</taxon>
        <taxon>Rhodobacterales</taxon>
        <taxon>Paracoccaceae</taxon>
        <taxon>Paracoccus</taxon>
    </lineage>
</organism>
<feature type="region of interest" description="Disordered" evidence="1">
    <location>
        <begin position="1"/>
        <end position="23"/>
    </location>
</feature>
<dbReference type="EMBL" id="FNGE01000014">
    <property type="protein sequence ID" value="SDL59755.1"/>
    <property type="molecule type" value="Genomic_DNA"/>
</dbReference>
<name>A0A1G9LE08_9RHOB</name>
<evidence type="ECO:0000313" key="3">
    <source>
        <dbReference type="Proteomes" id="UP000199555"/>
    </source>
</evidence>
<gene>
    <name evidence="2" type="ORF">SAMN04487971_11446</name>
</gene>
<keyword evidence="3" id="KW-1185">Reference proteome</keyword>
<sequence length="51" mass="5443">MRVAVSATPGGASPVDTRSQRRAAVSQVRSTRQRAMAGASPMMALPFAWIR</sequence>